<sequence>MFGKKPDSSLEQSLPNINVQTIPADFYGGVNPVVKFKKVEKEVLLDSKPKLTPAEKKILDKITSAGNDQPLHAVNILANKKYAIILGFVLFIVISAVVGGYYYLQMRNSNTGTTPTAPEITIPVTVPETTETPPVTTEVPTTTDSAPKFLADAPIEFPSNLLGDSVDLDKDDISDMAEELFGSDPSKPDTDEDGYEDGHEVFYLYNPAGKEPMRIIESGYVKEYQNPTFGYKLFYPTDWAVGAVDDTARDVLFSTITGENIEVRTFDLPANQTFADWFREWAPNQNFQNNINVQTKFFEAGKSRADSLVYYFADSAHVYAIIYHTTDSNTVNFRSIIVMMARSFRTAGFVPPETAPDTSAFPTEMPESINQ</sequence>
<accession>A0A1F6P864</accession>
<evidence type="ECO:0000313" key="3">
    <source>
        <dbReference type="Proteomes" id="UP000176634"/>
    </source>
</evidence>
<proteinExistence type="predicted"/>
<keyword evidence="1" id="KW-0812">Transmembrane</keyword>
<dbReference type="STRING" id="1798705.A2563_05330"/>
<feature type="transmembrane region" description="Helical" evidence="1">
    <location>
        <begin position="82"/>
        <end position="104"/>
    </location>
</feature>
<protein>
    <submittedName>
        <fullName evidence="2">Uncharacterized protein</fullName>
    </submittedName>
</protein>
<name>A0A1F6P864_9BACT</name>
<dbReference type="EMBL" id="MFRA01000006">
    <property type="protein sequence ID" value="OGH92371.1"/>
    <property type="molecule type" value="Genomic_DNA"/>
</dbReference>
<keyword evidence="1" id="KW-0472">Membrane</keyword>
<reference evidence="2 3" key="1">
    <citation type="journal article" date="2016" name="Nat. Commun.">
        <title>Thousands of microbial genomes shed light on interconnected biogeochemical processes in an aquifer system.</title>
        <authorList>
            <person name="Anantharaman K."/>
            <person name="Brown C.T."/>
            <person name="Hug L.A."/>
            <person name="Sharon I."/>
            <person name="Castelle C.J."/>
            <person name="Probst A.J."/>
            <person name="Thomas B.C."/>
            <person name="Singh A."/>
            <person name="Wilkins M.J."/>
            <person name="Karaoz U."/>
            <person name="Brodie E.L."/>
            <person name="Williams K.H."/>
            <person name="Hubbard S.S."/>
            <person name="Banfield J.F."/>
        </authorList>
    </citation>
    <scope>NUCLEOTIDE SEQUENCE [LARGE SCALE GENOMIC DNA]</scope>
</reference>
<organism evidence="2 3">
    <name type="scientific">Candidatus Magasanikbacteria bacterium RIFOXYD1_FULL_40_23</name>
    <dbReference type="NCBI Taxonomy" id="1798705"/>
    <lineage>
        <taxon>Bacteria</taxon>
        <taxon>Candidatus Magasanikiibacteriota</taxon>
    </lineage>
</organism>
<dbReference type="Proteomes" id="UP000176634">
    <property type="component" value="Unassembled WGS sequence"/>
</dbReference>
<keyword evidence="1" id="KW-1133">Transmembrane helix</keyword>
<dbReference type="AlphaFoldDB" id="A0A1F6P864"/>
<comment type="caution">
    <text evidence="2">The sequence shown here is derived from an EMBL/GenBank/DDBJ whole genome shotgun (WGS) entry which is preliminary data.</text>
</comment>
<evidence type="ECO:0000313" key="2">
    <source>
        <dbReference type="EMBL" id="OGH92371.1"/>
    </source>
</evidence>
<evidence type="ECO:0000256" key="1">
    <source>
        <dbReference type="SAM" id="Phobius"/>
    </source>
</evidence>
<gene>
    <name evidence="2" type="ORF">A2563_05330</name>
</gene>